<evidence type="ECO:0000313" key="1">
    <source>
        <dbReference type="EMBL" id="MCK1782895.1"/>
    </source>
</evidence>
<dbReference type="RefSeq" id="WP_247395597.1">
    <property type="nucleotide sequence ID" value="NZ_JAKNRV010000002.1"/>
</dbReference>
<dbReference type="PROSITE" id="PS51257">
    <property type="entry name" value="PROKAR_LIPOPROTEIN"/>
    <property type="match status" value="1"/>
</dbReference>
<name>A0ABT0EB73_9PSED</name>
<comment type="caution">
    <text evidence="1">The sequence shown here is derived from an EMBL/GenBank/DDBJ whole genome shotgun (WGS) entry which is preliminary data.</text>
</comment>
<reference evidence="1 2" key="1">
    <citation type="submission" date="2022-02" db="EMBL/GenBank/DDBJ databases">
        <title>Comparative genomics of the first Antarctic Pseudomonas spp. capable of biotransforming 2,4,6-Trinitrotoluene.</title>
        <authorList>
            <person name="Cabrera M.A."/>
            <person name="Marquez S.L."/>
            <person name="Perez-Donoso J.M."/>
        </authorList>
    </citation>
    <scope>NUCLEOTIDE SEQUENCE [LARGE SCALE GENOMIC DNA]</scope>
    <source>
        <strain evidence="1 2">TNT11</strain>
    </source>
</reference>
<dbReference type="EMBL" id="JAKNRV010000002">
    <property type="protein sequence ID" value="MCK1782895.1"/>
    <property type="molecule type" value="Genomic_DNA"/>
</dbReference>
<evidence type="ECO:0008006" key="3">
    <source>
        <dbReference type="Google" id="ProtNLM"/>
    </source>
</evidence>
<protein>
    <recommendedName>
        <fullName evidence="3">Lipoprotein</fullName>
    </recommendedName>
</protein>
<evidence type="ECO:0000313" key="2">
    <source>
        <dbReference type="Proteomes" id="UP001317085"/>
    </source>
</evidence>
<sequence length="205" mass="21546">MKRIFALSLLTLALTACDKPAENISPASQVSAQCAKDTDCKGDRICESGQCVSPNTQPALAANPKPPVNLAPAAPSIAYEAVLVSGEEIGPFTINGQEINYQSRAGVMNIMEQVLDEPEYATYVSVEKAYAFGPNKFVLVISTGEGGNSCPATTYAVSFNTQTESVDGKTTIDGCSESVDSLADGNKLVIKKDGAPTEVYNGLVR</sequence>
<accession>A0ABT0EB73</accession>
<gene>
    <name evidence="1" type="ORF">L9Z73_00490</name>
</gene>
<proteinExistence type="predicted"/>
<keyword evidence="2" id="KW-1185">Reference proteome</keyword>
<dbReference type="Proteomes" id="UP001317085">
    <property type="component" value="Unassembled WGS sequence"/>
</dbReference>
<organism evidence="1 2">
    <name type="scientific">Pseudomonas emilianonis</name>
    <dbReference type="NCBI Taxonomy" id="2915812"/>
    <lineage>
        <taxon>Bacteria</taxon>
        <taxon>Pseudomonadati</taxon>
        <taxon>Pseudomonadota</taxon>
        <taxon>Gammaproteobacteria</taxon>
        <taxon>Pseudomonadales</taxon>
        <taxon>Pseudomonadaceae</taxon>
        <taxon>Pseudomonas</taxon>
    </lineage>
</organism>